<reference evidence="3" key="1">
    <citation type="submission" date="2020-11" db="EMBL/GenBank/DDBJ databases">
        <authorList>
            <consortium name="DOE Joint Genome Institute"/>
            <person name="Ahrendt S."/>
            <person name="Riley R."/>
            <person name="Andreopoulos W."/>
            <person name="Labutti K."/>
            <person name="Pangilinan J."/>
            <person name="Ruiz-Duenas F.J."/>
            <person name="Barrasa J.M."/>
            <person name="Sanchez-Garcia M."/>
            <person name="Camarero S."/>
            <person name="Miyauchi S."/>
            <person name="Serrano A."/>
            <person name="Linde D."/>
            <person name="Babiker R."/>
            <person name="Drula E."/>
            <person name="Ayuso-Fernandez I."/>
            <person name="Pacheco R."/>
            <person name="Padilla G."/>
            <person name="Ferreira P."/>
            <person name="Barriuso J."/>
            <person name="Kellner H."/>
            <person name="Castanera R."/>
            <person name="Alfaro M."/>
            <person name="Ramirez L."/>
            <person name="Pisabarro A.G."/>
            <person name="Kuo A."/>
            <person name="Tritt A."/>
            <person name="Lipzen A."/>
            <person name="He G."/>
            <person name="Yan M."/>
            <person name="Ng V."/>
            <person name="Cullen D."/>
            <person name="Martin F."/>
            <person name="Rosso M.-N."/>
            <person name="Henrissat B."/>
            <person name="Hibbett D."/>
            <person name="Martinez A.T."/>
            <person name="Grigoriev I.V."/>
        </authorList>
    </citation>
    <scope>NUCLEOTIDE SEQUENCE</scope>
    <source>
        <strain evidence="3">CBS 506.95</strain>
    </source>
</reference>
<feature type="domain" description="Nephrocystin 3-like N-terminal" evidence="2">
    <location>
        <begin position="87"/>
        <end position="140"/>
    </location>
</feature>
<name>A0A9P6EB56_9AGAR</name>
<sequence length="143" mass="15479">MAATTEVFSHSSNVALNNAHINLNNAPTTHNYHNYSTSSEHSPGSLELAKLYRHCAPGAFLNSAERPNPPKCSPKTRQKLLIEAKGFAKAEGSTSSAMWLTGSAGSGKTAICQSTAEQLKEEGHVLGCHFFFRLSKDVKRSDF</sequence>
<accession>A0A9P6EB56</accession>
<dbReference type="InterPro" id="IPR027417">
    <property type="entry name" value="P-loop_NTPase"/>
</dbReference>
<evidence type="ECO:0000313" key="4">
    <source>
        <dbReference type="Proteomes" id="UP000807306"/>
    </source>
</evidence>
<comment type="caution">
    <text evidence="3">The sequence shown here is derived from an EMBL/GenBank/DDBJ whole genome shotgun (WGS) entry which is preliminary data.</text>
</comment>
<protein>
    <recommendedName>
        <fullName evidence="2">Nephrocystin 3-like N-terminal domain-containing protein</fullName>
    </recommendedName>
</protein>
<dbReference type="Proteomes" id="UP000807306">
    <property type="component" value="Unassembled WGS sequence"/>
</dbReference>
<dbReference type="AlphaFoldDB" id="A0A9P6EB56"/>
<dbReference type="Pfam" id="PF24883">
    <property type="entry name" value="NPHP3_N"/>
    <property type="match status" value="1"/>
</dbReference>
<proteinExistence type="predicted"/>
<evidence type="ECO:0000259" key="2">
    <source>
        <dbReference type="Pfam" id="PF24883"/>
    </source>
</evidence>
<keyword evidence="1" id="KW-0677">Repeat</keyword>
<evidence type="ECO:0000313" key="3">
    <source>
        <dbReference type="EMBL" id="KAF9525703.1"/>
    </source>
</evidence>
<evidence type="ECO:0000256" key="1">
    <source>
        <dbReference type="ARBA" id="ARBA00022737"/>
    </source>
</evidence>
<dbReference type="SUPFAM" id="SSF52540">
    <property type="entry name" value="P-loop containing nucleoside triphosphate hydrolases"/>
    <property type="match status" value="1"/>
</dbReference>
<keyword evidence="4" id="KW-1185">Reference proteome</keyword>
<organism evidence="3 4">
    <name type="scientific">Crepidotus variabilis</name>
    <dbReference type="NCBI Taxonomy" id="179855"/>
    <lineage>
        <taxon>Eukaryota</taxon>
        <taxon>Fungi</taxon>
        <taxon>Dikarya</taxon>
        <taxon>Basidiomycota</taxon>
        <taxon>Agaricomycotina</taxon>
        <taxon>Agaricomycetes</taxon>
        <taxon>Agaricomycetidae</taxon>
        <taxon>Agaricales</taxon>
        <taxon>Agaricineae</taxon>
        <taxon>Crepidotaceae</taxon>
        <taxon>Crepidotus</taxon>
    </lineage>
</organism>
<dbReference type="InterPro" id="IPR056884">
    <property type="entry name" value="NPHP3-like_N"/>
</dbReference>
<dbReference type="OrthoDB" id="2928561at2759"/>
<dbReference type="EMBL" id="MU157880">
    <property type="protein sequence ID" value="KAF9525703.1"/>
    <property type="molecule type" value="Genomic_DNA"/>
</dbReference>
<gene>
    <name evidence="3" type="ORF">CPB83DRAFT_885358</name>
</gene>
<dbReference type="Gene3D" id="3.40.50.300">
    <property type="entry name" value="P-loop containing nucleotide triphosphate hydrolases"/>
    <property type="match status" value="1"/>
</dbReference>